<proteinExistence type="predicted"/>
<keyword evidence="2 3" id="KW-1015">Disulfide bond</keyword>
<evidence type="ECO:0000259" key="5">
    <source>
        <dbReference type="PROSITE" id="PS50026"/>
    </source>
</evidence>
<accession>A0AAD3D237</accession>
<feature type="disulfide bond" evidence="3">
    <location>
        <begin position="133"/>
        <end position="142"/>
    </location>
</feature>
<dbReference type="EMBL" id="BLLK01000047">
    <property type="protein sequence ID" value="GFH54704.1"/>
    <property type="molecule type" value="Genomic_DNA"/>
</dbReference>
<keyword evidence="7" id="KW-1185">Reference proteome</keyword>
<dbReference type="PANTHER" id="PTHR14949:SF56">
    <property type="entry name" value="EGF-LIKE-DOMAIN, MULTIPLE 7"/>
    <property type="match status" value="1"/>
</dbReference>
<dbReference type="PROSITE" id="PS51257">
    <property type="entry name" value="PROKAR_LIPOPROTEIN"/>
    <property type="match status" value="1"/>
</dbReference>
<protein>
    <submittedName>
        <fullName evidence="6">Sexually induced protein 1</fullName>
    </submittedName>
</protein>
<dbReference type="InterPro" id="IPR002049">
    <property type="entry name" value="LE_dom"/>
</dbReference>
<dbReference type="PROSITE" id="PS00022">
    <property type="entry name" value="EGF_1"/>
    <property type="match status" value="2"/>
</dbReference>
<feature type="signal peptide" evidence="4">
    <location>
        <begin position="1"/>
        <end position="21"/>
    </location>
</feature>
<evidence type="ECO:0000256" key="1">
    <source>
        <dbReference type="ARBA" id="ARBA00022729"/>
    </source>
</evidence>
<dbReference type="SMART" id="SM00181">
    <property type="entry name" value="EGF"/>
    <property type="match status" value="4"/>
</dbReference>
<feature type="disulfide bond" evidence="3">
    <location>
        <begin position="41"/>
        <end position="50"/>
    </location>
</feature>
<dbReference type="Proteomes" id="UP001054902">
    <property type="component" value="Unassembled WGS sequence"/>
</dbReference>
<evidence type="ECO:0000256" key="4">
    <source>
        <dbReference type="SAM" id="SignalP"/>
    </source>
</evidence>
<feature type="chain" id="PRO_5042183739" evidence="4">
    <location>
        <begin position="22"/>
        <end position="768"/>
    </location>
</feature>
<dbReference type="CDD" id="cd00055">
    <property type="entry name" value="EGF_Lam"/>
    <property type="match status" value="1"/>
</dbReference>
<organism evidence="6 7">
    <name type="scientific">Chaetoceros tenuissimus</name>
    <dbReference type="NCBI Taxonomy" id="426638"/>
    <lineage>
        <taxon>Eukaryota</taxon>
        <taxon>Sar</taxon>
        <taxon>Stramenopiles</taxon>
        <taxon>Ochrophyta</taxon>
        <taxon>Bacillariophyta</taxon>
        <taxon>Coscinodiscophyceae</taxon>
        <taxon>Chaetocerotophycidae</taxon>
        <taxon>Chaetocerotales</taxon>
        <taxon>Chaetocerotaceae</taxon>
        <taxon>Chaetoceros</taxon>
    </lineage>
</organism>
<dbReference type="InterPro" id="IPR000742">
    <property type="entry name" value="EGF"/>
</dbReference>
<dbReference type="InterPro" id="IPR018247">
    <property type="entry name" value="EF_Hand_1_Ca_BS"/>
</dbReference>
<comment type="caution">
    <text evidence="6">The sequence shown here is derived from an EMBL/GenBank/DDBJ whole genome shotgun (WGS) entry which is preliminary data.</text>
</comment>
<sequence>MKVSQVLASFITVSGVSLTSAACPNSCSGHGTCGAKDMCTCDPNFQGADCSLRTCPFGRAHIDTPLGDLDADNTLSPYNVLKVEGSQMYPFGNSESYPLMVDTAGTALTNTAHDYAECSNKGLCDRTNGQCECLEGYEGSACQRVMCPSSSVDKFIIDQKQRLVETSKFVNGGGSSGSGEETPSVFTGMGYTNIARGYCSGHGTCMTVADLAADDHNNEYGLWDQSSSMGCKCDPGYTGHDCGERMCPYGIDPLWIDDTTARVTQTALRIKSTLANDLSGQYAIKFFDVYGEDYITAPLNLSPTGSGHCTEVENALKGLPDNAVPDVLCTLTPINVNEGFEMTLTFIANPGKLRELEIIEKLDGKRSTILAPGGYETAVYTKVMGEFVDYFADKCEGVTLKIVADTATGTDTWESDVRPGSIGYLTGMDAAQIKLLKKCLGDSDGDEDNNVDVTDWDHGFVYEAHDSPAQAFKMIGSFPHAIKVVPKEDMPGYNALSGSQYYLVWYDDTATAGKEFRVANLYENNNDPALAQEMYVFTTKGIVRQLGYDAGSELADNQSASFSTPRIVTSFDKYSKKLFLNYDASCKTGSSNNHQCLEKGDKLFILDGCFGKGNSGAASPIATNPFFGGIEPSCNDATEVDLSSGNIYTIKKIYSTPPLSALSTIDPTYTADTGSGDPQLMVDTFVIELDANLGWESGYGDPENSDTALDGSTWSDNTGIVTVFHFKPNEDSSYEYVSECSGRGFCDKGVCNCFSGYGGVSCEYQKAR</sequence>
<name>A0AAD3D237_9STRA</name>
<dbReference type="PANTHER" id="PTHR14949">
    <property type="entry name" value="EGF-LIKE-DOMAIN, MULTIPLE 7, 8"/>
    <property type="match status" value="1"/>
</dbReference>
<dbReference type="InterPro" id="IPR050969">
    <property type="entry name" value="Dev_Signal_Modulators"/>
</dbReference>
<reference evidence="6 7" key="1">
    <citation type="journal article" date="2021" name="Sci. Rep.">
        <title>The genome of the diatom Chaetoceros tenuissimus carries an ancient integrated fragment of an extant virus.</title>
        <authorList>
            <person name="Hongo Y."/>
            <person name="Kimura K."/>
            <person name="Takaki Y."/>
            <person name="Yoshida Y."/>
            <person name="Baba S."/>
            <person name="Kobayashi G."/>
            <person name="Nagasaki K."/>
            <person name="Hano T."/>
            <person name="Tomaru Y."/>
        </authorList>
    </citation>
    <scope>NUCLEOTIDE SEQUENCE [LARGE SCALE GENOMIC DNA]</scope>
    <source>
        <strain evidence="6 7">NIES-3715</strain>
    </source>
</reference>
<evidence type="ECO:0000313" key="7">
    <source>
        <dbReference type="Proteomes" id="UP001054902"/>
    </source>
</evidence>
<dbReference type="PROSITE" id="PS50026">
    <property type="entry name" value="EGF_3"/>
    <property type="match status" value="2"/>
</dbReference>
<dbReference type="Pfam" id="PF23106">
    <property type="entry name" value="EGF_Teneurin"/>
    <property type="match status" value="1"/>
</dbReference>
<keyword evidence="3" id="KW-0245">EGF-like domain</keyword>
<evidence type="ECO:0000313" key="6">
    <source>
        <dbReference type="EMBL" id="GFH54704.1"/>
    </source>
</evidence>
<evidence type="ECO:0000256" key="2">
    <source>
        <dbReference type="ARBA" id="ARBA00023157"/>
    </source>
</evidence>
<feature type="disulfide bond" evidence="3">
    <location>
        <begin position="23"/>
        <end position="33"/>
    </location>
</feature>
<dbReference type="PROSITE" id="PS01186">
    <property type="entry name" value="EGF_2"/>
    <property type="match status" value="1"/>
</dbReference>
<dbReference type="Gene3D" id="2.60.120.260">
    <property type="entry name" value="Galactose-binding domain-like"/>
    <property type="match status" value="1"/>
</dbReference>
<gene>
    <name evidence="6" type="ORF">CTEN210_11180</name>
</gene>
<dbReference type="AlphaFoldDB" id="A0AAD3D237"/>
<comment type="caution">
    <text evidence="3">Lacks conserved residue(s) required for the propagation of feature annotation.</text>
</comment>
<feature type="domain" description="EGF-like" evidence="5">
    <location>
        <begin position="19"/>
        <end position="51"/>
    </location>
</feature>
<feature type="domain" description="EGF-like" evidence="5">
    <location>
        <begin position="114"/>
        <end position="143"/>
    </location>
</feature>
<dbReference type="PROSITE" id="PS00018">
    <property type="entry name" value="EF_HAND_1"/>
    <property type="match status" value="1"/>
</dbReference>
<evidence type="ECO:0000256" key="3">
    <source>
        <dbReference type="PROSITE-ProRule" id="PRU00076"/>
    </source>
</evidence>
<keyword evidence="1 4" id="KW-0732">Signal</keyword>
<dbReference type="Gene3D" id="2.10.25.10">
    <property type="entry name" value="Laminin"/>
    <property type="match status" value="1"/>
</dbReference>